<organism evidence="9 10">
    <name type="scientific">Emergencia timonensis</name>
    <dbReference type="NCBI Taxonomy" id="1776384"/>
    <lineage>
        <taxon>Bacteria</taxon>
        <taxon>Bacillati</taxon>
        <taxon>Bacillota</taxon>
        <taxon>Clostridia</taxon>
        <taxon>Peptostreptococcales</taxon>
        <taxon>Anaerovoracaceae</taxon>
        <taxon>Emergencia</taxon>
    </lineage>
</organism>
<evidence type="ECO:0000256" key="3">
    <source>
        <dbReference type="ARBA" id="ARBA00022448"/>
    </source>
</evidence>
<dbReference type="PANTHER" id="PTHR36838:SF4">
    <property type="entry name" value="AUXIN EFFLUX CARRIER FAMILY PROTEIN"/>
    <property type="match status" value="1"/>
</dbReference>
<comment type="subcellular location">
    <subcellularLocation>
        <location evidence="1">Cell membrane</location>
        <topology evidence="1">Multi-pass membrane protein</topology>
    </subcellularLocation>
</comment>
<feature type="transmembrane region" description="Helical" evidence="8">
    <location>
        <begin position="38"/>
        <end position="57"/>
    </location>
</feature>
<comment type="similarity">
    <text evidence="2">Belongs to the auxin efflux carrier (TC 2.A.69) family.</text>
</comment>
<keyword evidence="3" id="KW-0813">Transport</keyword>
<feature type="transmembrane region" description="Helical" evidence="8">
    <location>
        <begin position="166"/>
        <end position="183"/>
    </location>
</feature>
<evidence type="ECO:0000256" key="2">
    <source>
        <dbReference type="ARBA" id="ARBA00010145"/>
    </source>
</evidence>
<dbReference type="InterPro" id="IPR038770">
    <property type="entry name" value="Na+/solute_symporter_sf"/>
</dbReference>
<keyword evidence="10" id="KW-1185">Reference proteome</keyword>
<dbReference type="GO" id="GO:0005886">
    <property type="term" value="C:plasma membrane"/>
    <property type="evidence" value="ECO:0007669"/>
    <property type="project" value="UniProtKB-SubCell"/>
</dbReference>
<evidence type="ECO:0000256" key="5">
    <source>
        <dbReference type="ARBA" id="ARBA00022692"/>
    </source>
</evidence>
<feature type="transmembrane region" description="Helical" evidence="8">
    <location>
        <begin position="227"/>
        <end position="248"/>
    </location>
</feature>
<dbReference type="GO" id="GO:0055085">
    <property type="term" value="P:transmembrane transport"/>
    <property type="evidence" value="ECO:0007669"/>
    <property type="project" value="InterPro"/>
</dbReference>
<feature type="transmembrane region" description="Helical" evidence="8">
    <location>
        <begin position="6"/>
        <end position="26"/>
    </location>
</feature>
<evidence type="ECO:0000256" key="8">
    <source>
        <dbReference type="SAM" id="Phobius"/>
    </source>
</evidence>
<evidence type="ECO:0000256" key="1">
    <source>
        <dbReference type="ARBA" id="ARBA00004651"/>
    </source>
</evidence>
<feature type="transmembrane region" description="Helical" evidence="8">
    <location>
        <begin position="284"/>
        <end position="306"/>
    </location>
</feature>
<dbReference type="Gene3D" id="1.20.1530.20">
    <property type="match status" value="1"/>
</dbReference>
<dbReference type="STRING" id="1776384.GCA_900086585_03147"/>
<feature type="transmembrane region" description="Helical" evidence="8">
    <location>
        <begin position="254"/>
        <end position="272"/>
    </location>
</feature>
<feature type="transmembrane region" description="Helical" evidence="8">
    <location>
        <begin position="104"/>
        <end position="122"/>
    </location>
</feature>
<dbReference type="EMBL" id="QRMS01000001">
    <property type="protein sequence ID" value="RHJ89788.1"/>
    <property type="molecule type" value="Genomic_DNA"/>
</dbReference>
<evidence type="ECO:0000256" key="4">
    <source>
        <dbReference type="ARBA" id="ARBA00022475"/>
    </source>
</evidence>
<reference evidence="9 10" key="1">
    <citation type="submission" date="2018-08" db="EMBL/GenBank/DDBJ databases">
        <title>A genome reference for cultivated species of the human gut microbiota.</title>
        <authorList>
            <person name="Zou Y."/>
            <person name="Xue W."/>
            <person name="Luo G."/>
        </authorList>
    </citation>
    <scope>NUCLEOTIDE SEQUENCE [LARGE SCALE GENOMIC DNA]</scope>
    <source>
        <strain evidence="9 10">AM07-24</strain>
    </source>
</reference>
<comment type="caution">
    <text evidence="9">The sequence shown here is derived from an EMBL/GenBank/DDBJ whole genome shotgun (WGS) entry which is preliminary data.</text>
</comment>
<dbReference type="RefSeq" id="WP_067540641.1">
    <property type="nucleotide sequence ID" value="NZ_AP025567.1"/>
</dbReference>
<keyword evidence="7 8" id="KW-0472">Membrane</keyword>
<feature type="transmembrane region" description="Helical" evidence="8">
    <location>
        <begin position="128"/>
        <end position="146"/>
    </location>
</feature>
<evidence type="ECO:0000313" key="10">
    <source>
        <dbReference type="Proteomes" id="UP000284841"/>
    </source>
</evidence>
<dbReference type="GeneID" id="83005457"/>
<keyword evidence="4" id="KW-1003">Cell membrane</keyword>
<feature type="transmembrane region" description="Helical" evidence="8">
    <location>
        <begin position="69"/>
        <end position="92"/>
    </location>
</feature>
<dbReference type="InterPro" id="IPR004776">
    <property type="entry name" value="Mem_transp_PIN-like"/>
</dbReference>
<keyword evidence="6 8" id="KW-1133">Transmembrane helix</keyword>
<evidence type="ECO:0000256" key="6">
    <source>
        <dbReference type="ARBA" id="ARBA00022989"/>
    </source>
</evidence>
<feature type="transmembrane region" description="Helical" evidence="8">
    <location>
        <begin position="195"/>
        <end position="215"/>
    </location>
</feature>
<dbReference type="PANTHER" id="PTHR36838">
    <property type="entry name" value="AUXIN EFFLUX CARRIER FAMILY PROTEIN"/>
    <property type="match status" value="1"/>
</dbReference>
<dbReference type="AlphaFoldDB" id="A0A415E7Y1"/>
<keyword evidence="5 8" id="KW-0812">Transmembrane</keyword>
<gene>
    <name evidence="9" type="ORF">DW099_04285</name>
</gene>
<protein>
    <submittedName>
        <fullName evidence="9">AEC family transporter</fullName>
    </submittedName>
</protein>
<accession>A0A415E7Y1</accession>
<dbReference type="Proteomes" id="UP000284841">
    <property type="component" value="Unassembled WGS sequence"/>
</dbReference>
<sequence length="313" mass="33965">MLNNFVISLEAVLPMFILMGVGMLVKRYRLLGAEEVRHLNHMVFVVFFPVMMFRNLYGSDIKEALDGKLIAFGVAAVLIEYLITLLVVLRVEKEPKSRGAMIQAIYRSNFVIMGIPIAVNMFGHGNLAVTAMMVSVIVPIYNILAVTTLEVFRGGKPDPVNILRKLATNPLILGAAAGIIAVLGEIKLPSVLETVVSDMSAVAMPMALVILGASFNITSIERCRKNLVICVIARLIVVPAAGLGAAAFFGFRGIAFVTLIAIFASPTAVSSFTMAETMESDSELAGNCVVFSSAFACFTMFFWIFLYKNLGMF</sequence>
<dbReference type="Pfam" id="PF03547">
    <property type="entry name" value="Mem_trans"/>
    <property type="match status" value="1"/>
</dbReference>
<dbReference type="OrthoDB" id="9794315at2"/>
<evidence type="ECO:0000256" key="7">
    <source>
        <dbReference type="ARBA" id="ARBA00023136"/>
    </source>
</evidence>
<name>A0A415E7Y1_9FIRM</name>
<evidence type="ECO:0000313" key="9">
    <source>
        <dbReference type="EMBL" id="RHJ89788.1"/>
    </source>
</evidence>
<proteinExistence type="inferred from homology"/>